<dbReference type="PROSITE" id="PS51488">
    <property type="entry name" value="KBD"/>
    <property type="match status" value="1"/>
</dbReference>
<name>A0A7N9CR98_MACFA</name>
<dbReference type="GO" id="GO:1902747">
    <property type="term" value="P:negative regulation of lens fiber cell differentiation"/>
    <property type="evidence" value="ECO:0007669"/>
    <property type="project" value="Ensembl"/>
</dbReference>
<protein>
    <submittedName>
        <fullName evidence="7">Sprouty related EVH1 domain containing 1</fullName>
    </submittedName>
</protein>
<sequence>MVGWAPAGPRRRCPEPGLGTPAGPHRAELCFLLAASLREAPPLLPSSPPAGSFLAGPRCAPPQWLEELLSSQPLQPLCFSLSTGPPRIPWLGTEAGGRGWGRHGGGCCRHPPVGVAGVPGWGGTVLGEASTMVRPLCRCPRAPRPPLPPAPRCCCCSPACCCSSISRSDHGEGKMSEETATSDNDNSYARVRAVVMTRDDSSGGWLPLGGSGLSSVTVFKVPHQEENGCADFFIRGERLRDKMVVLECMLKKDLIYNKVTPTFHHWKIDDKKFGLTFQSPADARAFDRGIRRAIEDISQGCPESKNEAEGADDLQATEEDSSSSLVKDHLFQQETVVTSEPYRSSNIRPSPFEDLNARRVYMQSQANQITFGQPGLDIQSRSMEYVQRQISKECGSLKSQNRVPLKSIRHVSFQDEDEIVRINPRDILIRRYADYRHPDMWKNDLERDDADSSIQFSKPDSKKSDYLYSCGEETKLSSPKDSVVFKTQPSSLKIKKSKRRKEDGERSRCVYCQERFNHEENVRGKCQDAPDPIKRCIYQVSCMLCAESMLYHCMSDSEGDFSDPCSCDTSDDKFCLRWLALVALSFIVPCMCCYVPLRMCHRCGEACGCCGGKHKAAG</sequence>
<organism evidence="7 8">
    <name type="scientific">Macaca fascicularis</name>
    <name type="common">Crab-eating macaque</name>
    <name type="synonym">Cynomolgus monkey</name>
    <dbReference type="NCBI Taxonomy" id="9541"/>
    <lineage>
        <taxon>Eukaryota</taxon>
        <taxon>Metazoa</taxon>
        <taxon>Chordata</taxon>
        <taxon>Craniata</taxon>
        <taxon>Vertebrata</taxon>
        <taxon>Euteleostomi</taxon>
        <taxon>Mammalia</taxon>
        <taxon>Eutheria</taxon>
        <taxon>Euarchontoglires</taxon>
        <taxon>Primates</taxon>
        <taxon>Haplorrhini</taxon>
        <taxon>Catarrhini</taxon>
        <taxon>Cercopithecidae</taxon>
        <taxon>Cercopithecinae</taxon>
        <taxon>Macaca</taxon>
    </lineage>
</organism>
<evidence type="ECO:0000259" key="6">
    <source>
        <dbReference type="PROSITE" id="PS51488"/>
    </source>
</evidence>
<dbReference type="GO" id="GO:0010719">
    <property type="term" value="P:negative regulation of epithelial to mesenchymal transition"/>
    <property type="evidence" value="ECO:0007669"/>
    <property type="project" value="Ensembl"/>
</dbReference>
<dbReference type="GO" id="GO:0019902">
    <property type="term" value="F:phosphatase binding"/>
    <property type="evidence" value="ECO:0007669"/>
    <property type="project" value="Ensembl"/>
</dbReference>
<dbReference type="InterPro" id="IPR011993">
    <property type="entry name" value="PH-like_dom_sf"/>
</dbReference>
<keyword evidence="2" id="KW-1003">Cell membrane</keyword>
<dbReference type="GO" id="GO:0030512">
    <property type="term" value="P:negative regulation of transforming growth factor beta receptor signaling pathway"/>
    <property type="evidence" value="ECO:0007669"/>
    <property type="project" value="Ensembl"/>
</dbReference>
<evidence type="ECO:0000256" key="2">
    <source>
        <dbReference type="ARBA" id="ARBA00022475"/>
    </source>
</evidence>
<dbReference type="AlphaFoldDB" id="A0A7N9CR98"/>
<dbReference type="Pfam" id="PF05210">
    <property type="entry name" value="Sprouty"/>
    <property type="match status" value="1"/>
</dbReference>
<comment type="subcellular location">
    <subcellularLocation>
        <location evidence="1">Cell membrane</location>
        <topology evidence="1">Peripheral membrane protein</topology>
    </subcellularLocation>
</comment>
<reference evidence="7" key="2">
    <citation type="submission" date="2025-08" db="UniProtKB">
        <authorList>
            <consortium name="Ensembl"/>
        </authorList>
    </citation>
    <scope>IDENTIFICATION</scope>
</reference>
<dbReference type="Gene3D" id="2.30.29.30">
    <property type="entry name" value="Pleckstrin-homology domain (PH domain)/Phosphotyrosine-binding domain (PTB)"/>
    <property type="match status" value="1"/>
</dbReference>
<dbReference type="GO" id="GO:0005829">
    <property type="term" value="C:cytosol"/>
    <property type="evidence" value="ECO:0007669"/>
    <property type="project" value="Ensembl"/>
</dbReference>
<dbReference type="GO" id="GO:0043517">
    <property type="term" value="P:positive regulation of DNA damage response, signal transduction by p53 class mediator"/>
    <property type="evidence" value="ECO:0007669"/>
    <property type="project" value="Ensembl"/>
</dbReference>
<dbReference type="CDD" id="cd10574">
    <property type="entry name" value="EVH1_SPRED-like"/>
    <property type="match status" value="1"/>
</dbReference>
<dbReference type="GeneTree" id="ENSGT00940000159180"/>
<dbReference type="GO" id="GO:0005173">
    <property type="term" value="F:stem cell factor receptor binding"/>
    <property type="evidence" value="ECO:0007669"/>
    <property type="project" value="Ensembl"/>
</dbReference>
<dbReference type="SMART" id="SM00461">
    <property type="entry name" value="WH1"/>
    <property type="match status" value="1"/>
</dbReference>
<keyword evidence="8" id="KW-1185">Reference proteome</keyword>
<dbReference type="PANTHER" id="PTHR11202:SF18">
    <property type="entry name" value="SPROUTY-RELATED, EVH1 DOMAIN-CONTAINING PROTEIN 1"/>
    <property type="match status" value="1"/>
</dbReference>
<accession>A0A7N9CR98</accession>
<proteinExistence type="predicted"/>
<dbReference type="PANTHER" id="PTHR11202">
    <property type="entry name" value="SPROUTY-RELATED, EVH1 DOMAIN-CONTAINING PROTEIN FAMILY MEMBER"/>
    <property type="match status" value="1"/>
</dbReference>
<dbReference type="InterPro" id="IPR007875">
    <property type="entry name" value="Sprouty"/>
</dbReference>
<dbReference type="GO" id="GO:0005654">
    <property type="term" value="C:nucleoplasm"/>
    <property type="evidence" value="ECO:0007669"/>
    <property type="project" value="Ensembl"/>
</dbReference>
<dbReference type="GO" id="GO:0030291">
    <property type="term" value="F:protein serine/threonine kinase inhibitor activity"/>
    <property type="evidence" value="ECO:0007669"/>
    <property type="project" value="Ensembl"/>
</dbReference>
<reference evidence="7 8" key="1">
    <citation type="submission" date="2013-03" db="EMBL/GenBank/DDBJ databases">
        <authorList>
            <person name="Warren W."/>
            <person name="Wilson R.K."/>
        </authorList>
    </citation>
    <scope>NUCLEOTIDE SEQUENCE</scope>
</reference>
<reference evidence="7" key="3">
    <citation type="submission" date="2025-09" db="UniProtKB">
        <authorList>
            <consortium name="Ensembl"/>
        </authorList>
    </citation>
    <scope>IDENTIFICATION</scope>
</reference>
<dbReference type="GO" id="GO:0031410">
    <property type="term" value="C:cytoplasmic vesicle"/>
    <property type="evidence" value="ECO:0007669"/>
    <property type="project" value="Ensembl"/>
</dbReference>
<dbReference type="InterPro" id="IPR041937">
    <property type="entry name" value="SPRE_EVH1"/>
</dbReference>
<dbReference type="PROSITE" id="PS51227">
    <property type="entry name" value="SPR"/>
    <property type="match status" value="1"/>
</dbReference>
<dbReference type="InterPro" id="IPR000697">
    <property type="entry name" value="WH1/EVH1_dom"/>
</dbReference>
<evidence type="ECO:0000259" key="5">
    <source>
        <dbReference type="PROSITE" id="PS50229"/>
    </source>
</evidence>
<evidence type="ECO:0000256" key="1">
    <source>
        <dbReference type="ARBA" id="ARBA00004202"/>
    </source>
</evidence>
<keyword evidence="3" id="KW-0472">Membrane</keyword>
<dbReference type="Pfam" id="PF00568">
    <property type="entry name" value="WH1"/>
    <property type="match status" value="1"/>
</dbReference>
<dbReference type="FunFam" id="2.30.29.30:FF:000052">
    <property type="entry name" value="Sprouty-related, EVH1 domain containing 2"/>
    <property type="match status" value="1"/>
</dbReference>
<evidence type="ECO:0000256" key="3">
    <source>
        <dbReference type="ARBA" id="ARBA00023136"/>
    </source>
</evidence>
<feature type="compositionally biased region" description="Acidic residues" evidence="4">
    <location>
        <begin position="309"/>
        <end position="321"/>
    </location>
</feature>
<feature type="domain" description="KBD" evidence="6">
    <location>
        <begin position="407"/>
        <end position="459"/>
    </location>
</feature>
<dbReference type="GO" id="GO:0070373">
    <property type="term" value="P:negative regulation of ERK1 and ERK2 cascade"/>
    <property type="evidence" value="ECO:0007669"/>
    <property type="project" value="Ensembl"/>
</dbReference>
<feature type="region of interest" description="Disordered" evidence="4">
    <location>
        <begin position="297"/>
        <end position="325"/>
    </location>
</feature>
<evidence type="ECO:0000313" key="7">
    <source>
        <dbReference type="Ensembl" id="ENSMFAP00000052596.1"/>
    </source>
</evidence>
<dbReference type="PROSITE" id="PS50229">
    <property type="entry name" value="WH1"/>
    <property type="match status" value="1"/>
</dbReference>
<feature type="domain" description="WH1" evidence="5">
    <location>
        <begin position="180"/>
        <end position="297"/>
    </location>
</feature>
<dbReference type="GO" id="GO:0019901">
    <property type="term" value="F:protein kinase binding"/>
    <property type="evidence" value="ECO:0007669"/>
    <property type="project" value="Ensembl"/>
</dbReference>
<dbReference type="InterPro" id="IPR023337">
    <property type="entry name" value="KBD"/>
</dbReference>
<gene>
    <name evidence="7" type="primary">SPRED1</name>
</gene>
<evidence type="ECO:0000256" key="4">
    <source>
        <dbReference type="SAM" id="MobiDB-lite"/>
    </source>
</evidence>
<dbReference type="GO" id="GO:0090051">
    <property type="term" value="P:negative regulation of cell migration involved in sprouting angiogenesis"/>
    <property type="evidence" value="ECO:0007669"/>
    <property type="project" value="Ensembl"/>
</dbReference>
<dbReference type="SUPFAM" id="SSF50729">
    <property type="entry name" value="PH domain-like"/>
    <property type="match status" value="1"/>
</dbReference>
<dbReference type="Ensembl" id="ENSMFAT00000086310.1">
    <property type="protein sequence ID" value="ENSMFAP00000052596.1"/>
    <property type="gene ID" value="ENSMFAG00000051558.1"/>
</dbReference>
<dbReference type="GO" id="GO:0005886">
    <property type="term" value="C:plasma membrane"/>
    <property type="evidence" value="ECO:0007669"/>
    <property type="project" value="UniProtKB-SubCell"/>
</dbReference>
<evidence type="ECO:0000313" key="8">
    <source>
        <dbReference type="Proteomes" id="UP000233100"/>
    </source>
</evidence>
<dbReference type="GO" id="GO:0016525">
    <property type="term" value="P:negative regulation of angiogenesis"/>
    <property type="evidence" value="ECO:0007669"/>
    <property type="project" value="Ensembl"/>
</dbReference>
<dbReference type="GO" id="GO:0060979">
    <property type="term" value="P:vasculogenesis involved in coronary vascular morphogenesis"/>
    <property type="evidence" value="ECO:0007669"/>
    <property type="project" value="Ensembl"/>
</dbReference>
<dbReference type="Proteomes" id="UP000233100">
    <property type="component" value="Chromosome 7"/>
</dbReference>